<keyword evidence="3 6" id="KW-1133">Transmembrane helix</keyword>
<evidence type="ECO:0000313" key="9">
    <source>
        <dbReference type="Proteomes" id="UP001251528"/>
    </source>
</evidence>
<evidence type="ECO:0000256" key="5">
    <source>
        <dbReference type="SAM" id="MobiDB-lite"/>
    </source>
</evidence>
<dbReference type="AlphaFoldDB" id="A0AAJ0CHY9"/>
<evidence type="ECO:0000256" key="6">
    <source>
        <dbReference type="SAM" id="Phobius"/>
    </source>
</evidence>
<keyword evidence="9" id="KW-1185">Reference proteome</keyword>
<gene>
    <name evidence="8" type="ORF">QQS21_010283</name>
</gene>
<feature type="region of interest" description="Disordered" evidence="5">
    <location>
        <begin position="196"/>
        <end position="250"/>
    </location>
</feature>
<dbReference type="PANTHER" id="PTHR15549">
    <property type="entry name" value="PAIRED IMMUNOGLOBULIN-LIKE TYPE 2 RECEPTOR"/>
    <property type="match status" value="1"/>
</dbReference>
<evidence type="ECO:0000256" key="2">
    <source>
        <dbReference type="ARBA" id="ARBA00022692"/>
    </source>
</evidence>
<keyword evidence="2 6" id="KW-0812">Transmembrane</keyword>
<proteinExistence type="predicted"/>
<evidence type="ECO:0000256" key="3">
    <source>
        <dbReference type="ARBA" id="ARBA00022989"/>
    </source>
</evidence>
<feature type="transmembrane region" description="Helical" evidence="6">
    <location>
        <begin position="165"/>
        <end position="189"/>
    </location>
</feature>
<feature type="signal peptide" evidence="7">
    <location>
        <begin position="1"/>
        <end position="21"/>
    </location>
</feature>
<dbReference type="GO" id="GO:0071944">
    <property type="term" value="C:cell periphery"/>
    <property type="evidence" value="ECO:0007669"/>
    <property type="project" value="UniProtKB-ARBA"/>
</dbReference>
<protein>
    <recommendedName>
        <fullName evidence="10">Extracellular membrane protein CFEM domain-containing protein</fullName>
    </recommendedName>
</protein>
<feature type="chain" id="PRO_5042543345" description="Extracellular membrane protein CFEM domain-containing protein" evidence="7">
    <location>
        <begin position="22"/>
        <end position="316"/>
    </location>
</feature>
<evidence type="ECO:0000256" key="4">
    <source>
        <dbReference type="ARBA" id="ARBA00023136"/>
    </source>
</evidence>
<evidence type="ECO:0000313" key="8">
    <source>
        <dbReference type="EMBL" id="KAK2592012.1"/>
    </source>
</evidence>
<evidence type="ECO:0000256" key="7">
    <source>
        <dbReference type="SAM" id="SignalP"/>
    </source>
</evidence>
<comment type="caution">
    <text evidence="8">The sequence shown here is derived from an EMBL/GenBank/DDBJ whole genome shotgun (WGS) entry which is preliminary data.</text>
</comment>
<feature type="compositionally biased region" description="Low complexity" evidence="5">
    <location>
        <begin position="118"/>
        <end position="152"/>
    </location>
</feature>
<comment type="subcellular location">
    <subcellularLocation>
        <location evidence="1">Membrane</location>
        <topology evidence="1">Single-pass membrane protein</topology>
    </subcellularLocation>
</comment>
<feature type="compositionally biased region" description="Polar residues" evidence="5">
    <location>
        <begin position="226"/>
        <end position="235"/>
    </location>
</feature>
<evidence type="ECO:0000256" key="1">
    <source>
        <dbReference type="ARBA" id="ARBA00004167"/>
    </source>
</evidence>
<keyword evidence="7" id="KW-0732">Signal</keyword>
<sequence>MARKRTQFLSLFFLLPSVCAALESDFSFYPPKAQTCLNDASKSSKCTGDDAKALNSCLCSNGGNFITNAAQCLGRSDKADVKAVYTTMADACATSGTPMTISQQEFFDAADGVVKTTTTSASSTATSMSTSTTTTTTTTASGTATASPTGASDHGNKSEGLPKGAVIGIAAGSSIAGLIALMGLVMFCIRRRRGKTEVESHPMLGQSEYYNHNTPTTFPPNEPSPDYSQFGSDQKASWGKSPSPGLQSQRTSVQYAGPYASPPLHDDMAIMPGHQPAMHGAMGQTYELDASSAPARTHLAAEMEGSQPPRHSGIYQ</sequence>
<reference evidence="8" key="1">
    <citation type="submission" date="2023-06" db="EMBL/GenBank/DDBJ databases">
        <title>Conoideocrella luteorostrata (Hypocreales: Clavicipitaceae), a potential biocontrol fungus for elongate hemlock scale in United States Christmas tree production areas.</title>
        <authorList>
            <person name="Barrett H."/>
            <person name="Lovett B."/>
            <person name="Macias A.M."/>
            <person name="Stajich J.E."/>
            <person name="Kasson M.T."/>
        </authorList>
    </citation>
    <scope>NUCLEOTIDE SEQUENCE</scope>
    <source>
        <strain evidence="8">ARSEF 14590</strain>
    </source>
</reference>
<accession>A0AAJ0CHY9</accession>
<feature type="region of interest" description="Disordered" evidence="5">
    <location>
        <begin position="118"/>
        <end position="157"/>
    </location>
</feature>
<dbReference type="GO" id="GO:0016020">
    <property type="term" value="C:membrane"/>
    <property type="evidence" value="ECO:0007669"/>
    <property type="project" value="UniProtKB-SubCell"/>
</dbReference>
<dbReference type="EMBL" id="JASWJB010000294">
    <property type="protein sequence ID" value="KAK2592012.1"/>
    <property type="molecule type" value="Genomic_DNA"/>
</dbReference>
<dbReference type="PANTHER" id="PTHR15549:SF26">
    <property type="entry name" value="AXIAL BUDDING PATTERN PROTEIN 2-RELATED"/>
    <property type="match status" value="1"/>
</dbReference>
<keyword evidence="4 6" id="KW-0472">Membrane</keyword>
<name>A0AAJ0CHY9_9HYPO</name>
<dbReference type="Proteomes" id="UP001251528">
    <property type="component" value="Unassembled WGS sequence"/>
</dbReference>
<dbReference type="InterPro" id="IPR051694">
    <property type="entry name" value="Immunoregulatory_rcpt-like"/>
</dbReference>
<evidence type="ECO:0008006" key="10">
    <source>
        <dbReference type="Google" id="ProtNLM"/>
    </source>
</evidence>
<organism evidence="8 9">
    <name type="scientific">Conoideocrella luteorostrata</name>
    <dbReference type="NCBI Taxonomy" id="1105319"/>
    <lineage>
        <taxon>Eukaryota</taxon>
        <taxon>Fungi</taxon>
        <taxon>Dikarya</taxon>
        <taxon>Ascomycota</taxon>
        <taxon>Pezizomycotina</taxon>
        <taxon>Sordariomycetes</taxon>
        <taxon>Hypocreomycetidae</taxon>
        <taxon>Hypocreales</taxon>
        <taxon>Clavicipitaceae</taxon>
        <taxon>Conoideocrella</taxon>
    </lineage>
</organism>